<comment type="caution">
    <text evidence="1">The sequence shown here is derived from an EMBL/GenBank/DDBJ whole genome shotgun (WGS) entry which is preliminary data.</text>
</comment>
<reference evidence="1" key="1">
    <citation type="submission" date="2023-07" db="EMBL/GenBank/DDBJ databases">
        <title>Sorghum-associated microbial communities from plants grown in Nebraska, USA.</title>
        <authorList>
            <person name="Schachtman D."/>
        </authorList>
    </citation>
    <scope>NUCLEOTIDE SEQUENCE</scope>
    <source>
        <strain evidence="1">BE330</strain>
    </source>
</reference>
<proteinExistence type="predicted"/>
<gene>
    <name evidence="1" type="ORF">J2Y00_002191</name>
</gene>
<dbReference type="EMBL" id="JAVDQK010000005">
    <property type="protein sequence ID" value="MDR6218594.1"/>
    <property type="molecule type" value="Genomic_DNA"/>
</dbReference>
<accession>A0AAE3XCU7</accession>
<dbReference type="Proteomes" id="UP001185331">
    <property type="component" value="Unassembled WGS sequence"/>
</dbReference>
<dbReference type="AlphaFoldDB" id="A0AAE3XCU7"/>
<protein>
    <submittedName>
        <fullName evidence="1">Uncharacterized protein</fullName>
    </submittedName>
</protein>
<evidence type="ECO:0000313" key="1">
    <source>
        <dbReference type="EMBL" id="MDR6218594.1"/>
    </source>
</evidence>
<dbReference type="RefSeq" id="WP_309852961.1">
    <property type="nucleotide sequence ID" value="NZ_JAVDQJ010000004.1"/>
</dbReference>
<evidence type="ECO:0000313" key="2">
    <source>
        <dbReference type="Proteomes" id="UP001185331"/>
    </source>
</evidence>
<organism evidence="1 2">
    <name type="scientific">Deinococcus soli</name>
    <name type="common">ex Cha et al. 2016</name>
    <dbReference type="NCBI Taxonomy" id="1309411"/>
    <lineage>
        <taxon>Bacteria</taxon>
        <taxon>Thermotogati</taxon>
        <taxon>Deinococcota</taxon>
        <taxon>Deinococci</taxon>
        <taxon>Deinococcales</taxon>
        <taxon>Deinococcaceae</taxon>
        <taxon>Deinococcus</taxon>
    </lineage>
</organism>
<sequence length="140" mass="14781">MTYAAEHDLAALLAALPGTGGQELLLDWPMNGQVSLIWDTPPAGNGPLCGVDFQILHEDANTAAAIWALLAQAIPTARAHLAQTEQLTQLRAAARGVAQRLWARGLSLEEIADVLGGTAYDYSGLVAQTVQDALKGRELP</sequence>
<name>A0AAE3XCU7_9DEIO</name>